<dbReference type="GO" id="GO:0000160">
    <property type="term" value="P:phosphorelay signal transduction system"/>
    <property type="evidence" value="ECO:0007669"/>
    <property type="project" value="InterPro"/>
</dbReference>
<evidence type="ECO:0000313" key="4">
    <source>
        <dbReference type="Proteomes" id="UP000053051"/>
    </source>
</evidence>
<comment type="caution">
    <text evidence="3">The sequence shown here is derived from an EMBL/GenBank/DDBJ whole genome shotgun (WGS) entry which is preliminary data.</text>
</comment>
<dbReference type="InterPro" id="IPR001789">
    <property type="entry name" value="Sig_transdc_resp-reg_receiver"/>
</dbReference>
<gene>
    <name evidence="3" type="ORF">RINTHH_7100</name>
</gene>
<proteinExistence type="predicted"/>
<dbReference type="AlphaFoldDB" id="M1X2I1"/>
<dbReference type="Pfam" id="PF12452">
    <property type="entry name" value="DUF3685"/>
    <property type="match status" value="1"/>
</dbReference>
<dbReference type="Gene3D" id="3.40.50.2300">
    <property type="match status" value="1"/>
</dbReference>
<accession>M1X2I1</accession>
<name>M1X2I1_9NOST</name>
<dbReference type="RefSeq" id="WP_008232785.1">
    <property type="nucleotide sequence ID" value="NZ_CAIY01000028.1"/>
</dbReference>
<keyword evidence="4" id="KW-1185">Reference proteome</keyword>
<evidence type="ECO:0000313" key="3">
    <source>
        <dbReference type="EMBL" id="CCH66865.1"/>
    </source>
</evidence>
<reference evidence="3 4" key="1">
    <citation type="submission" date="2012-05" db="EMBL/GenBank/DDBJ databases">
        <authorList>
            <person name="Hilton J."/>
        </authorList>
    </citation>
    <scope>NUCLEOTIDE SEQUENCE [LARGE SCALE GENOMIC DNA]</scope>
    <source>
        <strain evidence="3 4">HH01</strain>
    </source>
</reference>
<feature type="domain" description="Response regulatory" evidence="2">
    <location>
        <begin position="16"/>
        <end position="143"/>
    </location>
</feature>
<dbReference type="PROSITE" id="PS50110">
    <property type="entry name" value="RESPONSE_REGULATORY"/>
    <property type="match status" value="1"/>
</dbReference>
<dbReference type="InterPro" id="IPR011006">
    <property type="entry name" value="CheY-like_superfamily"/>
</dbReference>
<sequence length="588" mass="66775">MNFPPKEVPTGNHPIKLLLIEQDPIFRLGLQTALAEYIQVHIIATVESDTATLQILTELSQTDPTQVNLVVMELGNGRSRSSQYLGLLLCKQLKAQYPNLPLFLFSAIKDVGWLLAAKKSGVDGYCPKSTPIPDLVIAMGKVIAGDNYWMEEIDISEEPKATNDIKLPLIARLKRNLRLSSMSYINFTLVGITEKLQLPGLPILERAILVGRQRELIVAGKLVQFLLTSFQENKQQISTMGASFSTIGETIPFRSSQKSLTAPPLLSPKAIQSELFTSVVNKLQFSLQNLTDIPLEIDILRDDKKQELLYLILHRLVDSLDDLRDSSLNIHQLSEVVIDSLMDLWETVTKDFFGKFTKVNRNGRDIEIVDWIMRDRETVQKEIIGKIPLVKDLFVYLIFQEELTVDNYLYPAYSSEAKERGSMLIENLLIQVGNSIIQPVLNRLADVKYIKDKYYDRRLDSTRVMEKFRNELSWKYRVRNYIQEPQEIFESRFQIFVFTHRGIARTSVYAHRNHELSQLTGIPLSFTLVLEFKDAIAPLLQSLVSFLGKGIIFILTKVMGRAIGLIGKGILQALSSNSISDKTSSRKQ</sequence>
<dbReference type="PANTHER" id="PTHR36807:SF2">
    <property type="entry name" value="PHOSPHOGLYCOLATE PHOSPHATASE"/>
    <property type="match status" value="1"/>
</dbReference>
<dbReference type="InterPro" id="IPR022552">
    <property type="entry name" value="UPF_Ycf55"/>
</dbReference>
<dbReference type="PANTHER" id="PTHR36807">
    <property type="entry name" value="PHOSPHOGLYCOLATE PHOSPHATASE"/>
    <property type="match status" value="1"/>
</dbReference>
<dbReference type="OrthoDB" id="458149at2"/>
<comment type="caution">
    <text evidence="1">Lacks conserved residue(s) required for the propagation of feature annotation.</text>
</comment>
<protein>
    <submittedName>
        <fullName evidence="3">Response regulator receiver domain protein (CheY)</fullName>
    </submittedName>
</protein>
<dbReference type="EMBL" id="CAIY01000028">
    <property type="protein sequence ID" value="CCH66865.1"/>
    <property type="molecule type" value="Genomic_DNA"/>
</dbReference>
<organism evidence="3 4">
    <name type="scientific">Richelia intracellularis HH01</name>
    <dbReference type="NCBI Taxonomy" id="1165094"/>
    <lineage>
        <taxon>Bacteria</taxon>
        <taxon>Bacillati</taxon>
        <taxon>Cyanobacteriota</taxon>
        <taxon>Cyanophyceae</taxon>
        <taxon>Nostocales</taxon>
        <taxon>Nostocaceae</taxon>
        <taxon>Richelia</taxon>
    </lineage>
</organism>
<dbReference type="PIRSF" id="PIRSF026434">
    <property type="entry name" value="RR_ycf55_prd"/>
    <property type="match status" value="1"/>
</dbReference>
<evidence type="ECO:0000256" key="1">
    <source>
        <dbReference type="PROSITE-ProRule" id="PRU00169"/>
    </source>
</evidence>
<reference evidence="4" key="2">
    <citation type="submission" date="2016-01" db="EMBL/GenBank/DDBJ databases">
        <title>Diatom-associated endosymboitic cyanobacterium lacks core nitrogen metabolism enzymes.</title>
        <authorList>
            <person name="Hilton J.A."/>
            <person name="Foster R.A."/>
            <person name="Tripp H.J."/>
            <person name="Carter B.J."/>
            <person name="Zehr J.P."/>
            <person name="Villareal T.A."/>
        </authorList>
    </citation>
    <scope>NUCLEOTIDE SEQUENCE [LARGE SCALE GENOMIC DNA]</scope>
    <source>
        <strain evidence="4">HH01</strain>
    </source>
</reference>
<dbReference type="InterPro" id="IPR016837">
    <property type="entry name" value="Uncharacterised_Ycf55_cyanobac"/>
</dbReference>
<dbReference type="SUPFAM" id="SSF52172">
    <property type="entry name" value="CheY-like"/>
    <property type="match status" value="1"/>
</dbReference>
<evidence type="ECO:0000259" key="2">
    <source>
        <dbReference type="PROSITE" id="PS50110"/>
    </source>
</evidence>
<dbReference type="STRING" id="1165094.RINTHH_7100"/>
<dbReference type="Proteomes" id="UP000053051">
    <property type="component" value="Unassembled WGS sequence"/>
</dbReference>